<dbReference type="EMBL" id="KB445794">
    <property type="protein sequence ID" value="EMD39379.1"/>
    <property type="molecule type" value="Genomic_DNA"/>
</dbReference>
<proteinExistence type="predicted"/>
<dbReference type="STRING" id="914234.M2PRY1"/>
<dbReference type="HOGENOM" id="CLU_530996_0_0_1"/>
<dbReference type="PANTHER" id="PTHR38248:SF2">
    <property type="entry name" value="FUNK1 11"/>
    <property type="match status" value="1"/>
</dbReference>
<protein>
    <recommendedName>
        <fullName evidence="1">Fungal-type protein kinase domain-containing protein</fullName>
    </recommendedName>
</protein>
<dbReference type="OrthoDB" id="5584477at2759"/>
<feature type="domain" description="Fungal-type protein kinase" evidence="1">
    <location>
        <begin position="21"/>
        <end position="160"/>
    </location>
</feature>
<feature type="domain" description="Fungal-type protein kinase" evidence="1">
    <location>
        <begin position="345"/>
        <end position="387"/>
    </location>
</feature>
<organism evidence="2 3">
    <name type="scientific">Ceriporiopsis subvermispora (strain B)</name>
    <name type="common">White-rot fungus</name>
    <name type="synonym">Gelatoporia subvermispora</name>
    <dbReference type="NCBI Taxonomy" id="914234"/>
    <lineage>
        <taxon>Eukaryota</taxon>
        <taxon>Fungi</taxon>
        <taxon>Dikarya</taxon>
        <taxon>Basidiomycota</taxon>
        <taxon>Agaricomycotina</taxon>
        <taxon>Agaricomycetes</taxon>
        <taxon>Polyporales</taxon>
        <taxon>Gelatoporiaceae</taxon>
        <taxon>Gelatoporia</taxon>
    </lineage>
</organism>
<dbReference type="Proteomes" id="UP000016930">
    <property type="component" value="Unassembled WGS sequence"/>
</dbReference>
<name>M2PRY1_CERS8</name>
<sequence length="513" mass="58829">MVVNAYVPLRMIQPVNDFKVVFKGAVQGHRWAWNVLGILHRDVSVENVMFYNTGSEVVGILDDCDYASEKDDLRIREFDLPDVVMLEENDLEGDSASGHQHPGLHDSSVEALDLPAVKQTNYRTGTGPFMAIELLVDHLIPCHRYRYGLESFFYVMIWFCTGFNPRKHHVKPIDAWQAQAFRTNGTTKGQFFQYDAERKLIWARAEDTGCLELCMAWSDPIITMLRDVFQATILINLAIDGCLLVQSEDLNREIEAEREYVASLARTREEALTYEKFMDALSSFSVFILVLCTPHRPRPRYTIRLHVRPVPNDKRQGLYTTSYDTKTRAESVSAGSPWEAPDSSAIKPAEYRTGTGPFMALELLMYNPVPRHHYRYDLEPFFYVLQYTSIGSAKKLFLEQLDKRERIWSIARSAKYVDLCKTWSKQIIVQLRALNKFNFLLNDIIQTCLQASEETLETVTTEQGDEAALYARKREEAYVLLVTHINPMNDFVTQYGPGGAICWVSHNVLDLSC</sequence>
<dbReference type="InterPro" id="IPR011009">
    <property type="entry name" value="Kinase-like_dom_sf"/>
</dbReference>
<dbReference type="InterPro" id="IPR040976">
    <property type="entry name" value="Pkinase_fungal"/>
</dbReference>
<dbReference type="SUPFAM" id="SSF56112">
    <property type="entry name" value="Protein kinase-like (PK-like)"/>
    <property type="match status" value="1"/>
</dbReference>
<accession>M2PRY1</accession>
<reference evidence="2 3" key="1">
    <citation type="journal article" date="2012" name="Proc. Natl. Acad. Sci. U.S.A.">
        <title>Comparative genomics of Ceriporiopsis subvermispora and Phanerochaete chrysosporium provide insight into selective ligninolysis.</title>
        <authorList>
            <person name="Fernandez-Fueyo E."/>
            <person name="Ruiz-Duenas F.J."/>
            <person name="Ferreira P."/>
            <person name="Floudas D."/>
            <person name="Hibbett D.S."/>
            <person name="Canessa P."/>
            <person name="Larrondo L.F."/>
            <person name="James T.Y."/>
            <person name="Seelenfreund D."/>
            <person name="Lobos S."/>
            <person name="Polanco R."/>
            <person name="Tello M."/>
            <person name="Honda Y."/>
            <person name="Watanabe T."/>
            <person name="Watanabe T."/>
            <person name="Ryu J.S."/>
            <person name="Kubicek C.P."/>
            <person name="Schmoll M."/>
            <person name="Gaskell J."/>
            <person name="Hammel K.E."/>
            <person name="St John F.J."/>
            <person name="Vanden Wymelenberg A."/>
            <person name="Sabat G."/>
            <person name="Splinter BonDurant S."/>
            <person name="Syed K."/>
            <person name="Yadav J.S."/>
            <person name="Doddapaneni H."/>
            <person name="Subramanian V."/>
            <person name="Lavin J.L."/>
            <person name="Oguiza J.A."/>
            <person name="Perez G."/>
            <person name="Pisabarro A.G."/>
            <person name="Ramirez L."/>
            <person name="Santoyo F."/>
            <person name="Master E."/>
            <person name="Coutinho P.M."/>
            <person name="Henrissat B."/>
            <person name="Lombard V."/>
            <person name="Magnuson J.K."/>
            <person name="Kuees U."/>
            <person name="Hori C."/>
            <person name="Igarashi K."/>
            <person name="Samejima M."/>
            <person name="Held B.W."/>
            <person name="Barry K.W."/>
            <person name="LaButti K.M."/>
            <person name="Lapidus A."/>
            <person name="Lindquist E.A."/>
            <person name="Lucas S.M."/>
            <person name="Riley R."/>
            <person name="Salamov A.A."/>
            <person name="Hoffmeister D."/>
            <person name="Schwenk D."/>
            <person name="Hadar Y."/>
            <person name="Yarden O."/>
            <person name="de Vries R.P."/>
            <person name="Wiebenga A."/>
            <person name="Stenlid J."/>
            <person name="Eastwood D."/>
            <person name="Grigoriev I.V."/>
            <person name="Berka R.M."/>
            <person name="Blanchette R.A."/>
            <person name="Kersten P."/>
            <person name="Martinez A.T."/>
            <person name="Vicuna R."/>
            <person name="Cullen D."/>
        </authorList>
    </citation>
    <scope>NUCLEOTIDE SEQUENCE [LARGE SCALE GENOMIC DNA]</scope>
    <source>
        <strain evidence="2 3">B</strain>
    </source>
</reference>
<evidence type="ECO:0000259" key="1">
    <source>
        <dbReference type="Pfam" id="PF17667"/>
    </source>
</evidence>
<dbReference type="Pfam" id="PF17667">
    <property type="entry name" value="Pkinase_fungal"/>
    <property type="match status" value="2"/>
</dbReference>
<keyword evidence="3" id="KW-1185">Reference proteome</keyword>
<evidence type="ECO:0000313" key="2">
    <source>
        <dbReference type="EMBL" id="EMD39379.1"/>
    </source>
</evidence>
<dbReference type="AlphaFoldDB" id="M2PRY1"/>
<dbReference type="Gene3D" id="1.10.510.10">
    <property type="entry name" value="Transferase(Phosphotransferase) domain 1"/>
    <property type="match status" value="1"/>
</dbReference>
<dbReference type="PANTHER" id="PTHR38248">
    <property type="entry name" value="FUNK1 6"/>
    <property type="match status" value="1"/>
</dbReference>
<evidence type="ECO:0000313" key="3">
    <source>
        <dbReference type="Proteomes" id="UP000016930"/>
    </source>
</evidence>
<gene>
    <name evidence="2" type="ORF">CERSUDRAFT_72539</name>
</gene>